<proteinExistence type="predicted"/>
<feature type="region of interest" description="Disordered" evidence="1">
    <location>
        <begin position="60"/>
        <end position="122"/>
    </location>
</feature>
<gene>
    <name evidence="2" type="ORF">SETIT_3G026700v2</name>
</gene>
<feature type="compositionally biased region" description="Basic and acidic residues" evidence="1">
    <location>
        <begin position="109"/>
        <end position="122"/>
    </location>
</feature>
<accession>A0A368QB32</accession>
<organism evidence="2">
    <name type="scientific">Setaria italica</name>
    <name type="common">Foxtail millet</name>
    <name type="synonym">Panicum italicum</name>
    <dbReference type="NCBI Taxonomy" id="4555"/>
    <lineage>
        <taxon>Eukaryota</taxon>
        <taxon>Viridiplantae</taxon>
        <taxon>Streptophyta</taxon>
        <taxon>Embryophyta</taxon>
        <taxon>Tracheophyta</taxon>
        <taxon>Spermatophyta</taxon>
        <taxon>Magnoliopsida</taxon>
        <taxon>Liliopsida</taxon>
        <taxon>Poales</taxon>
        <taxon>Poaceae</taxon>
        <taxon>PACMAD clade</taxon>
        <taxon>Panicoideae</taxon>
        <taxon>Panicodae</taxon>
        <taxon>Paniceae</taxon>
        <taxon>Cenchrinae</taxon>
        <taxon>Setaria</taxon>
    </lineage>
</organism>
<reference evidence="2" key="2">
    <citation type="submission" date="2015-07" db="EMBL/GenBank/DDBJ databases">
        <authorList>
            <person name="Noorani M."/>
        </authorList>
    </citation>
    <scope>NUCLEOTIDE SEQUENCE</scope>
    <source>
        <strain evidence="2">Yugu1</strain>
    </source>
</reference>
<reference evidence="2" key="1">
    <citation type="journal article" date="2012" name="Nat. Biotechnol.">
        <title>Reference genome sequence of the model plant Setaria.</title>
        <authorList>
            <person name="Bennetzen J.L."/>
            <person name="Schmutz J."/>
            <person name="Wang H."/>
            <person name="Percifield R."/>
            <person name="Hawkins J."/>
            <person name="Pontaroli A.C."/>
            <person name="Estep M."/>
            <person name="Feng L."/>
            <person name="Vaughn J.N."/>
            <person name="Grimwood J."/>
            <person name="Jenkins J."/>
            <person name="Barry K."/>
            <person name="Lindquist E."/>
            <person name="Hellsten U."/>
            <person name="Deshpande S."/>
            <person name="Wang X."/>
            <person name="Wu X."/>
            <person name="Mitros T."/>
            <person name="Triplett J."/>
            <person name="Yang X."/>
            <person name="Ye C.Y."/>
            <person name="Mauro-Herrera M."/>
            <person name="Wang L."/>
            <person name="Li P."/>
            <person name="Sharma M."/>
            <person name="Sharma R."/>
            <person name="Ronald P.C."/>
            <person name="Panaud O."/>
            <person name="Kellogg E.A."/>
            <person name="Brutnell T.P."/>
            <person name="Doust A.N."/>
            <person name="Tuskan G.A."/>
            <person name="Rokhsar D."/>
            <person name="Devos K.M."/>
        </authorList>
    </citation>
    <scope>NUCLEOTIDE SEQUENCE [LARGE SCALE GENOMIC DNA]</scope>
    <source>
        <strain evidence="2">Yugu1</strain>
    </source>
</reference>
<feature type="compositionally biased region" description="Gly residues" evidence="1">
    <location>
        <begin position="86"/>
        <end position="98"/>
    </location>
</feature>
<feature type="compositionally biased region" description="Polar residues" evidence="1">
    <location>
        <begin position="1"/>
        <end position="17"/>
    </location>
</feature>
<dbReference type="EMBL" id="CM003530">
    <property type="protein sequence ID" value="RCV15034.1"/>
    <property type="molecule type" value="Genomic_DNA"/>
</dbReference>
<feature type="region of interest" description="Disordered" evidence="1">
    <location>
        <begin position="1"/>
        <end position="38"/>
    </location>
</feature>
<evidence type="ECO:0000256" key="1">
    <source>
        <dbReference type="SAM" id="MobiDB-lite"/>
    </source>
</evidence>
<feature type="compositionally biased region" description="Basic residues" evidence="1">
    <location>
        <begin position="73"/>
        <end position="85"/>
    </location>
</feature>
<sequence>MTDGSINQQASFSTAIPCSSGRASPRPRERDGPGGRREAVLLLRLPQQVPERRVAEVRQLHHEPPRAAPAAFHAHRHVPRRHRGAGARGGGLRCGGGAGPPPAHGAAQPDERRDRDHDLAHA</sequence>
<name>A0A368QB32_SETIT</name>
<dbReference type="AlphaFoldDB" id="A0A368QB32"/>
<protein>
    <submittedName>
        <fullName evidence="2">Uncharacterized protein</fullName>
    </submittedName>
</protein>
<feature type="compositionally biased region" description="Basic and acidic residues" evidence="1">
    <location>
        <begin position="26"/>
        <end position="38"/>
    </location>
</feature>
<evidence type="ECO:0000313" key="2">
    <source>
        <dbReference type="EMBL" id="RCV15034.1"/>
    </source>
</evidence>